<evidence type="ECO:0000313" key="3">
    <source>
        <dbReference type="Proteomes" id="UP000709295"/>
    </source>
</evidence>
<reference evidence="2" key="1">
    <citation type="submission" date="2021-01" db="EMBL/GenBank/DDBJ databases">
        <title>Phytophthora aleatoria, a newly-described species from Pinus radiata is distinct from Phytophthora cactorum isolates based on comparative genomics.</title>
        <authorList>
            <person name="Mcdougal R."/>
            <person name="Panda P."/>
            <person name="Williams N."/>
            <person name="Studholme D.J."/>
        </authorList>
    </citation>
    <scope>NUCLEOTIDE SEQUENCE</scope>
    <source>
        <strain evidence="2">NZFS 4037</strain>
    </source>
</reference>
<proteinExistence type="predicted"/>
<comment type="caution">
    <text evidence="2">The sequence shown here is derived from an EMBL/GenBank/DDBJ whole genome shotgun (WGS) entry which is preliminary data.</text>
</comment>
<name>A0A8J5IK93_9STRA</name>
<gene>
    <name evidence="2" type="ORF">JG688_00014303</name>
</gene>
<dbReference type="AlphaFoldDB" id="A0A8J5IK93"/>
<organism evidence="2 3">
    <name type="scientific">Phytophthora aleatoria</name>
    <dbReference type="NCBI Taxonomy" id="2496075"/>
    <lineage>
        <taxon>Eukaryota</taxon>
        <taxon>Sar</taxon>
        <taxon>Stramenopiles</taxon>
        <taxon>Oomycota</taxon>
        <taxon>Peronosporomycetes</taxon>
        <taxon>Peronosporales</taxon>
        <taxon>Peronosporaceae</taxon>
        <taxon>Phytophthora</taxon>
    </lineage>
</organism>
<dbReference type="EMBL" id="JAENGY010001341">
    <property type="protein sequence ID" value="KAG6950138.1"/>
    <property type="molecule type" value="Genomic_DNA"/>
</dbReference>
<keyword evidence="3" id="KW-1185">Reference proteome</keyword>
<sequence length="56" mass="6804">MVEARRRERERRTQFVVWSSSDEELQLVTQTKDENEARRLPNDHATNIRMKCKDRS</sequence>
<dbReference type="Proteomes" id="UP000709295">
    <property type="component" value="Unassembled WGS sequence"/>
</dbReference>
<feature type="compositionally biased region" description="Basic and acidic residues" evidence="1">
    <location>
        <begin position="33"/>
        <end position="42"/>
    </location>
</feature>
<feature type="region of interest" description="Disordered" evidence="1">
    <location>
        <begin position="33"/>
        <end position="56"/>
    </location>
</feature>
<evidence type="ECO:0000313" key="2">
    <source>
        <dbReference type="EMBL" id="KAG6950138.1"/>
    </source>
</evidence>
<accession>A0A8J5IK93</accession>
<protein>
    <submittedName>
        <fullName evidence="2">Uncharacterized protein</fullName>
    </submittedName>
</protein>
<evidence type="ECO:0000256" key="1">
    <source>
        <dbReference type="SAM" id="MobiDB-lite"/>
    </source>
</evidence>